<dbReference type="Proteomes" id="UP000324800">
    <property type="component" value="Unassembled WGS sequence"/>
</dbReference>
<evidence type="ECO:0000313" key="2">
    <source>
        <dbReference type="Proteomes" id="UP000324800"/>
    </source>
</evidence>
<sequence length="249" mass="28151">MFTSGKPLTHSSFIGYVFNEYVYVIGRGFVNSFLSRQNDQITLKWCRPGDHGRMEVIRDEVQRYTHDLEVHFVDKLTSAILASYESGCYDWLDAHAQLMLMSANAIPGQLTYQVKLTLDTDVLATGLRLNEDVVIVHGAKGYVNTRIINARATDVVVPFVDSLQPLKLVAQVEAINCLIILQLTRKKNLCRYQPKRTSDRFTFHLILRMHFNATNYIGGRIDRGGNNTVAKPLILSMSKDCFKSCTLAS</sequence>
<protein>
    <submittedName>
        <fullName evidence="1">Uncharacterized protein</fullName>
    </submittedName>
</protein>
<dbReference type="EMBL" id="SNRW01007103">
    <property type="protein sequence ID" value="KAA6381834.1"/>
    <property type="molecule type" value="Genomic_DNA"/>
</dbReference>
<reference evidence="1 2" key="1">
    <citation type="submission" date="2019-03" db="EMBL/GenBank/DDBJ databases">
        <title>Single cell metagenomics reveals metabolic interactions within the superorganism composed of flagellate Streblomastix strix and complex community of Bacteroidetes bacteria on its surface.</title>
        <authorList>
            <person name="Treitli S.C."/>
            <person name="Kolisko M."/>
            <person name="Husnik F."/>
            <person name="Keeling P."/>
            <person name="Hampl V."/>
        </authorList>
    </citation>
    <scope>NUCLEOTIDE SEQUENCE [LARGE SCALE GENOMIC DNA]</scope>
    <source>
        <strain evidence="1">ST1C</strain>
    </source>
</reference>
<gene>
    <name evidence="1" type="ORF">EZS28_022641</name>
</gene>
<accession>A0A5J4VHB8</accession>
<dbReference type="AlphaFoldDB" id="A0A5J4VHB8"/>
<organism evidence="1 2">
    <name type="scientific">Streblomastix strix</name>
    <dbReference type="NCBI Taxonomy" id="222440"/>
    <lineage>
        <taxon>Eukaryota</taxon>
        <taxon>Metamonada</taxon>
        <taxon>Preaxostyla</taxon>
        <taxon>Oxymonadida</taxon>
        <taxon>Streblomastigidae</taxon>
        <taxon>Streblomastix</taxon>
    </lineage>
</organism>
<name>A0A5J4VHB8_9EUKA</name>
<evidence type="ECO:0000313" key="1">
    <source>
        <dbReference type="EMBL" id="KAA6381834.1"/>
    </source>
</evidence>
<comment type="caution">
    <text evidence="1">The sequence shown here is derived from an EMBL/GenBank/DDBJ whole genome shotgun (WGS) entry which is preliminary data.</text>
</comment>
<proteinExistence type="predicted"/>